<name>A0A8S5SMQ4_9VIRU</name>
<evidence type="ECO:0000313" key="1">
    <source>
        <dbReference type="EMBL" id="DAF52333.1"/>
    </source>
</evidence>
<proteinExistence type="predicted"/>
<sequence length="56" mass="6348">MSSPVVTFCQVQELHFVKSRSYTLSSPGVTFCQVQELYFVKSSVYACSDLNFLNEC</sequence>
<accession>A0A8S5SMQ4</accession>
<reference evidence="1" key="1">
    <citation type="journal article" date="2021" name="Proc. Natl. Acad. Sci. U.S.A.">
        <title>A Catalog of Tens of Thousands of Viruses from Human Metagenomes Reveals Hidden Associations with Chronic Diseases.</title>
        <authorList>
            <person name="Tisza M.J."/>
            <person name="Buck C.B."/>
        </authorList>
    </citation>
    <scope>NUCLEOTIDE SEQUENCE</scope>
    <source>
        <strain evidence="1">CtKRd3</strain>
    </source>
</reference>
<organism evidence="1">
    <name type="scientific">Microviridae sp. ctKRd3</name>
    <dbReference type="NCBI Taxonomy" id="2827642"/>
    <lineage>
        <taxon>Viruses</taxon>
        <taxon>Monodnaviria</taxon>
        <taxon>Sangervirae</taxon>
        <taxon>Phixviricota</taxon>
        <taxon>Malgrandaviricetes</taxon>
        <taxon>Petitvirales</taxon>
        <taxon>Microviridae</taxon>
    </lineage>
</organism>
<dbReference type="EMBL" id="BK032633">
    <property type="protein sequence ID" value="DAF52333.1"/>
    <property type="molecule type" value="Genomic_DNA"/>
</dbReference>
<protein>
    <submittedName>
        <fullName evidence="1">Uncharacterized protein</fullName>
    </submittedName>
</protein>